<evidence type="ECO:0000313" key="4">
    <source>
        <dbReference type="Proteomes" id="UP001152803"/>
    </source>
</evidence>
<feature type="repeat" description="ANK" evidence="1">
    <location>
        <begin position="176"/>
        <end position="208"/>
    </location>
</feature>
<protein>
    <recommendedName>
        <fullName evidence="2">Fibronectin type-III domain-containing protein</fullName>
    </recommendedName>
</protein>
<dbReference type="PROSITE" id="PS50088">
    <property type="entry name" value="ANK_REPEAT"/>
    <property type="match status" value="5"/>
</dbReference>
<dbReference type="PROSITE" id="PS50297">
    <property type="entry name" value="ANK_REP_REGION"/>
    <property type="match status" value="4"/>
</dbReference>
<comment type="caution">
    <text evidence="3">The sequence shown here is derived from an EMBL/GenBank/DDBJ whole genome shotgun (WGS) entry which is preliminary data.</text>
</comment>
<feature type="repeat" description="ANK" evidence="1">
    <location>
        <begin position="209"/>
        <end position="241"/>
    </location>
</feature>
<feature type="repeat" description="ANK" evidence="1">
    <location>
        <begin position="143"/>
        <end position="175"/>
    </location>
</feature>
<dbReference type="PROSITE" id="PS50853">
    <property type="entry name" value="FN3"/>
    <property type="match status" value="1"/>
</dbReference>
<keyword evidence="1" id="KW-0040">ANK repeat</keyword>
<evidence type="ECO:0000256" key="1">
    <source>
        <dbReference type="PROSITE-ProRule" id="PRU00023"/>
    </source>
</evidence>
<keyword evidence="4" id="KW-1185">Reference proteome</keyword>
<dbReference type="Pfam" id="PF12796">
    <property type="entry name" value="Ank_2"/>
    <property type="match status" value="2"/>
</dbReference>
<dbReference type="Gene3D" id="2.60.40.10">
    <property type="entry name" value="Immunoglobulins"/>
    <property type="match status" value="1"/>
</dbReference>
<dbReference type="Pfam" id="PF00041">
    <property type="entry name" value="fn3"/>
    <property type="match status" value="1"/>
</dbReference>
<name>A0A9Q1DZN6_CONCO</name>
<feature type="repeat" description="ANK" evidence="1">
    <location>
        <begin position="249"/>
        <end position="276"/>
    </location>
</feature>
<sequence length="336" mass="36641">MANPGTQRLSVLEPPVVGNVSHHSIDLSWASEENSARKGPTENWNLFSVEEENSRTHKYNTIYMGYSTQYTVEGLEPSTTYKVRLKLTHPSGETIYSPVITISTTREPMTGRNLHRAITMNDKEELAKVLQSGTVSVNVPDTHGFTPLMVAAQKGFTSLVQTLVQHGADVNMKNCSGKDSLMLASFHGHLDVVKYLKECGASWSSRDRAGCTPLHWAADGGHLSVITHLLQEGCEVDVRDGFSHWTPLMRVSAVSGNVEVASLLLGAGADVDARDKDGKTPLMVAVLNNHEQLVQLLLENGADHDVKNEFGTGVAEMAKAFGRESIISLLEGKEIH</sequence>
<dbReference type="Gene3D" id="1.25.40.20">
    <property type="entry name" value="Ankyrin repeat-containing domain"/>
    <property type="match status" value="2"/>
</dbReference>
<dbReference type="InterPro" id="IPR002110">
    <property type="entry name" value="Ankyrin_rpt"/>
</dbReference>
<dbReference type="InterPro" id="IPR036116">
    <property type="entry name" value="FN3_sf"/>
</dbReference>
<evidence type="ECO:0000259" key="2">
    <source>
        <dbReference type="PROSITE" id="PS50853"/>
    </source>
</evidence>
<gene>
    <name evidence="3" type="ORF">COCON_G00036030</name>
</gene>
<dbReference type="AlphaFoldDB" id="A0A9Q1DZN6"/>
<dbReference type="InterPro" id="IPR003961">
    <property type="entry name" value="FN3_dom"/>
</dbReference>
<dbReference type="PRINTS" id="PR01415">
    <property type="entry name" value="ANKYRIN"/>
</dbReference>
<dbReference type="GO" id="GO:0042981">
    <property type="term" value="P:regulation of apoptotic process"/>
    <property type="evidence" value="ECO:0007669"/>
    <property type="project" value="TreeGrafter"/>
</dbReference>
<dbReference type="PANTHER" id="PTHR24183">
    <property type="entry name" value="FIBRONECTIN TYPE 3 AND ANKYRIN REPEAT DOMAINS PROTEIN 1"/>
    <property type="match status" value="1"/>
</dbReference>
<dbReference type="PANTHER" id="PTHR24183:SF1">
    <property type="entry name" value="FIBRONECTIN TYPE 3 AND ANKYRIN REPEAT DOMAINS PROTEIN 1"/>
    <property type="match status" value="1"/>
</dbReference>
<reference evidence="3" key="1">
    <citation type="journal article" date="2023" name="Science">
        <title>Genome structures resolve the early diversification of teleost fishes.</title>
        <authorList>
            <person name="Parey E."/>
            <person name="Louis A."/>
            <person name="Montfort J."/>
            <person name="Bouchez O."/>
            <person name="Roques C."/>
            <person name="Iampietro C."/>
            <person name="Lluch J."/>
            <person name="Castinel A."/>
            <person name="Donnadieu C."/>
            <person name="Desvignes T."/>
            <person name="Floi Bucao C."/>
            <person name="Jouanno E."/>
            <person name="Wen M."/>
            <person name="Mejri S."/>
            <person name="Dirks R."/>
            <person name="Jansen H."/>
            <person name="Henkel C."/>
            <person name="Chen W.J."/>
            <person name="Zahm M."/>
            <person name="Cabau C."/>
            <person name="Klopp C."/>
            <person name="Thompson A.W."/>
            <person name="Robinson-Rechavi M."/>
            <person name="Braasch I."/>
            <person name="Lecointre G."/>
            <person name="Bobe J."/>
            <person name="Postlethwait J.H."/>
            <person name="Berthelot C."/>
            <person name="Roest Crollius H."/>
            <person name="Guiguen Y."/>
        </authorList>
    </citation>
    <scope>NUCLEOTIDE SEQUENCE</scope>
    <source>
        <strain evidence="3">Concon-B</strain>
    </source>
</reference>
<dbReference type="EMBL" id="JAFJMO010000002">
    <property type="protein sequence ID" value="KAJ8284753.1"/>
    <property type="molecule type" value="Genomic_DNA"/>
</dbReference>
<feature type="domain" description="Fibronectin type-III" evidence="2">
    <location>
        <begin position="11"/>
        <end position="108"/>
    </location>
</feature>
<dbReference type="Proteomes" id="UP001152803">
    <property type="component" value="Unassembled WGS sequence"/>
</dbReference>
<dbReference type="SUPFAM" id="SSF48403">
    <property type="entry name" value="Ankyrin repeat"/>
    <property type="match status" value="1"/>
</dbReference>
<feature type="repeat" description="ANK" evidence="1">
    <location>
        <begin position="277"/>
        <end position="309"/>
    </location>
</feature>
<proteinExistence type="predicted"/>
<organism evidence="3 4">
    <name type="scientific">Conger conger</name>
    <name type="common">Conger eel</name>
    <name type="synonym">Muraena conger</name>
    <dbReference type="NCBI Taxonomy" id="82655"/>
    <lineage>
        <taxon>Eukaryota</taxon>
        <taxon>Metazoa</taxon>
        <taxon>Chordata</taxon>
        <taxon>Craniata</taxon>
        <taxon>Vertebrata</taxon>
        <taxon>Euteleostomi</taxon>
        <taxon>Actinopterygii</taxon>
        <taxon>Neopterygii</taxon>
        <taxon>Teleostei</taxon>
        <taxon>Anguilliformes</taxon>
        <taxon>Congridae</taxon>
        <taxon>Conger</taxon>
    </lineage>
</organism>
<dbReference type="CDD" id="cd00063">
    <property type="entry name" value="FN3"/>
    <property type="match status" value="1"/>
</dbReference>
<dbReference type="SMART" id="SM00060">
    <property type="entry name" value="FN3"/>
    <property type="match status" value="1"/>
</dbReference>
<dbReference type="InterPro" id="IPR036770">
    <property type="entry name" value="Ankyrin_rpt-contain_sf"/>
</dbReference>
<accession>A0A9Q1DZN6</accession>
<dbReference type="InterPro" id="IPR013783">
    <property type="entry name" value="Ig-like_fold"/>
</dbReference>
<dbReference type="OrthoDB" id="9995210at2759"/>
<dbReference type="GO" id="GO:0005634">
    <property type="term" value="C:nucleus"/>
    <property type="evidence" value="ECO:0007669"/>
    <property type="project" value="TreeGrafter"/>
</dbReference>
<dbReference type="SMART" id="SM00248">
    <property type="entry name" value="ANK"/>
    <property type="match status" value="5"/>
</dbReference>
<evidence type="ECO:0000313" key="3">
    <source>
        <dbReference type="EMBL" id="KAJ8284753.1"/>
    </source>
</evidence>
<dbReference type="SUPFAM" id="SSF49265">
    <property type="entry name" value="Fibronectin type III"/>
    <property type="match status" value="1"/>
</dbReference>